<dbReference type="SUPFAM" id="SSF47384">
    <property type="entry name" value="Homodimeric domain of signal transducing histidine kinase"/>
    <property type="match status" value="1"/>
</dbReference>
<dbReference type="InterPro" id="IPR036890">
    <property type="entry name" value="HATPase_C_sf"/>
</dbReference>
<sequence length="680" mass="73172">MNVFPAKGNPAQPTAAVLDEAERLQLALDAGAIVGTWVWDVPNDTIFADERFARTFSVPFEQCTNGFSLAQAATSIHPQDQERVQANIVEAIRRGGPYRCEYRVLQSDGIYRWIEANGRVELDSAGNAVRFPGVLLDIEQRKSAEAERDRISSLLKNFSAAVPGVVYAKDLEGRMLVANTGTTQLIGKPPSFYIGKTDLEFLDDKAQARKVMETDQRIMRGGKVEQIEEYVSKPDGTTAVWLSVKAPLLDESGEVIGLIGSSIDVTARKDAEAALQELNRTLEERVADAIAEREAAEAAMRQSQKMEAVGQLTGGIAHDFNNLLAGISGSLELAKMRLAQGRHADIERYLLIAQGATQRAAALTHRLLAFSRRQNLAPVPTDVNELIRGMEELLRQSVGPSVDIKLRLASDLWPSLLDPAQVENALLNLCINSRDAMPDGGSILIETFNTHLKAGELDGELAAGEYLAICISDTGFGMSPEVMARAFEPFFSTKPVGAGSGLGLSMIYGFAQQSGGQLKIRSEVGKGSTVCLYLPHHAVELPDEAFVEAASNTTQVAPGKTVLVVEDETSIRQLVVELLTGLGYEVIEAADSNAGLLLLNSSAPIHLLITDVGLPGTINGRQMADIARQSKPGLPVLFITGYAQSNVLGDSHLQPSTGVLTKPFALDALVSHVNALVNTD</sequence>
<dbReference type="SMART" id="SM00086">
    <property type="entry name" value="PAC"/>
    <property type="match status" value="2"/>
</dbReference>
<dbReference type="InterPro" id="IPR011006">
    <property type="entry name" value="CheY-like_superfamily"/>
</dbReference>
<dbReference type="SMART" id="SM00387">
    <property type="entry name" value="HATPase_c"/>
    <property type="match status" value="1"/>
</dbReference>
<evidence type="ECO:0000313" key="11">
    <source>
        <dbReference type="EMBL" id="CDZ94103.1"/>
    </source>
</evidence>
<dbReference type="InterPro" id="IPR035965">
    <property type="entry name" value="PAS-like_dom_sf"/>
</dbReference>
<dbReference type="InterPro" id="IPR000014">
    <property type="entry name" value="PAS"/>
</dbReference>
<evidence type="ECO:0000256" key="5">
    <source>
        <dbReference type="PROSITE-ProRule" id="PRU00169"/>
    </source>
</evidence>
<dbReference type="AlphaFoldDB" id="A0A078LNM8"/>
<dbReference type="PRINTS" id="PR00344">
    <property type="entry name" value="BCTRLSENSOR"/>
</dbReference>
<dbReference type="PROSITE" id="PS50113">
    <property type="entry name" value="PAC"/>
    <property type="match status" value="2"/>
</dbReference>
<evidence type="ECO:0000256" key="1">
    <source>
        <dbReference type="ARBA" id="ARBA00000085"/>
    </source>
</evidence>
<dbReference type="Pfam" id="PF00512">
    <property type="entry name" value="HisKA"/>
    <property type="match status" value="1"/>
</dbReference>
<dbReference type="SMART" id="SM00448">
    <property type="entry name" value="REC"/>
    <property type="match status" value="1"/>
</dbReference>
<dbReference type="InterPro" id="IPR036097">
    <property type="entry name" value="HisK_dim/P_sf"/>
</dbReference>
<evidence type="ECO:0000259" key="8">
    <source>
        <dbReference type="PROSITE" id="PS50110"/>
    </source>
</evidence>
<feature type="domain" description="PAS" evidence="9">
    <location>
        <begin position="147"/>
        <end position="222"/>
    </location>
</feature>
<dbReference type="SMART" id="SM00091">
    <property type="entry name" value="PAS"/>
    <property type="match status" value="2"/>
</dbReference>
<dbReference type="InterPro" id="IPR013656">
    <property type="entry name" value="PAS_4"/>
</dbReference>
<feature type="domain" description="Histidine kinase" evidence="7">
    <location>
        <begin position="315"/>
        <end position="538"/>
    </location>
</feature>
<dbReference type="GO" id="GO:0000155">
    <property type="term" value="F:phosphorelay sensor kinase activity"/>
    <property type="evidence" value="ECO:0007669"/>
    <property type="project" value="InterPro"/>
</dbReference>
<proteinExistence type="predicted"/>
<accession>A0A078LNM8</accession>
<gene>
    <name evidence="11" type="ORF">BN1079_01414</name>
</gene>
<dbReference type="PROSITE" id="PS50112">
    <property type="entry name" value="PAS"/>
    <property type="match status" value="1"/>
</dbReference>
<feature type="domain" description="PAC" evidence="10">
    <location>
        <begin position="98"/>
        <end position="150"/>
    </location>
</feature>
<dbReference type="CDD" id="cd00130">
    <property type="entry name" value="PAS"/>
    <property type="match status" value="2"/>
</dbReference>
<evidence type="ECO:0000256" key="4">
    <source>
        <dbReference type="ARBA" id="ARBA00022777"/>
    </source>
</evidence>
<evidence type="ECO:0000313" key="12">
    <source>
        <dbReference type="Proteomes" id="UP000053902"/>
    </source>
</evidence>
<dbReference type="SUPFAM" id="SSF52172">
    <property type="entry name" value="CheY-like"/>
    <property type="match status" value="1"/>
</dbReference>
<keyword evidence="12" id="KW-1185">Reference proteome</keyword>
<dbReference type="InterPro" id="IPR005467">
    <property type="entry name" value="His_kinase_dom"/>
</dbReference>
<name>A0A078LNM8_9PSED</name>
<dbReference type="CDD" id="cd00082">
    <property type="entry name" value="HisKA"/>
    <property type="match status" value="1"/>
</dbReference>
<dbReference type="Gene3D" id="1.10.287.130">
    <property type="match status" value="1"/>
</dbReference>
<dbReference type="STRING" id="1499686.BN1079_01414"/>
<keyword evidence="6" id="KW-0175">Coiled coil</keyword>
<dbReference type="InterPro" id="IPR013655">
    <property type="entry name" value="PAS_fold_3"/>
</dbReference>
<dbReference type="PROSITE" id="PS50110">
    <property type="entry name" value="RESPONSE_REGULATORY"/>
    <property type="match status" value="1"/>
</dbReference>
<dbReference type="InterPro" id="IPR001610">
    <property type="entry name" value="PAC"/>
</dbReference>
<keyword evidence="4 11" id="KW-0808">Transferase</keyword>
<keyword evidence="4 11" id="KW-0418">Kinase</keyword>
<dbReference type="Gene3D" id="3.30.450.20">
    <property type="entry name" value="PAS domain"/>
    <property type="match status" value="2"/>
</dbReference>
<dbReference type="Gene3D" id="3.30.565.10">
    <property type="entry name" value="Histidine kinase-like ATPase, C-terminal domain"/>
    <property type="match status" value="1"/>
</dbReference>
<keyword evidence="3 5" id="KW-0597">Phosphoprotein</keyword>
<dbReference type="SUPFAM" id="SSF55874">
    <property type="entry name" value="ATPase domain of HSP90 chaperone/DNA topoisomerase II/histidine kinase"/>
    <property type="match status" value="1"/>
</dbReference>
<dbReference type="OrthoDB" id="9770473at2"/>
<dbReference type="Pfam" id="PF08447">
    <property type="entry name" value="PAS_3"/>
    <property type="match status" value="1"/>
</dbReference>
<feature type="domain" description="Response regulatory" evidence="8">
    <location>
        <begin position="561"/>
        <end position="677"/>
    </location>
</feature>
<dbReference type="EC" id="2.7.13.3" evidence="2"/>
<evidence type="ECO:0000259" key="10">
    <source>
        <dbReference type="PROSITE" id="PS50113"/>
    </source>
</evidence>
<evidence type="ECO:0000256" key="2">
    <source>
        <dbReference type="ARBA" id="ARBA00012438"/>
    </source>
</evidence>
<feature type="modified residue" description="4-aspartylphosphate" evidence="5">
    <location>
        <position position="611"/>
    </location>
</feature>
<evidence type="ECO:0000256" key="6">
    <source>
        <dbReference type="SAM" id="Coils"/>
    </source>
</evidence>
<dbReference type="NCBIfam" id="TIGR00229">
    <property type="entry name" value="sensory_box"/>
    <property type="match status" value="2"/>
</dbReference>
<dbReference type="PANTHER" id="PTHR43065">
    <property type="entry name" value="SENSOR HISTIDINE KINASE"/>
    <property type="match status" value="1"/>
</dbReference>
<dbReference type="InterPro" id="IPR001789">
    <property type="entry name" value="Sig_transdc_resp-reg_receiver"/>
</dbReference>
<dbReference type="HOGENOM" id="CLU_000445_114_51_6"/>
<dbReference type="Pfam" id="PF08448">
    <property type="entry name" value="PAS_4"/>
    <property type="match status" value="1"/>
</dbReference>
<comment type="catalytic activity">
    <reaction evidence="1">
        <text>ATP + protein L-histidine = ADP + protein N-phospho-L-histidine.</text>
        <dbReference type="EC" id="2.7.13.3"/>
    </reaction>
</comment>
<protein>
    <recommendedName>
        <fullName evidence="2">histidine kinase</fullName>
        <ecNumber evidence="2">2.7.13.3</ecNumber>
    </recommendedName>
</protein>
<organism evidence="11 12">
    <name type="scientific">Pseudomonas saudiphocaensis</name>
    <dbReference type="NCBI Taxonomy" id="1499686"/>
    <lineage>
        <taxon>Bacteria</taxon>
        <taxon>Pseudomonadati</taxon>
        <taxon>Pseudomonadota</taxon>
        <taxon>Gammaproteobacteria</taxon>
        <taxon>Pseudomonadales</taxon>
        <taxon>Pseudomonadaceae</taxon>
        <taxon>Pseudomonas</taxon>
    </lineage>
</organism>
<dbReference type="InterPro" id="IPR000700">
    <property type="entry name" value="PAS-assoc_C"/>
</dbReference>
<dbReference type="PROSITE" id="PS50109">
    <property type="entry name" value="HIS_KIN"/>
    <property type="match status" value="1"/>
</dbReference>
<dbReference type="InterPro" id="IPR004358">
    <property type="entry name" value="Sig_transdc_His_kin-like_C"/>
</dbReference>
<dbReference type="Pfam" id="PF00072">
    <property type="entry name" value="Response_reg"/>
    <property type="match status" value="1"/>
</dbReference>
<feature type="coiled-coil region" evidence="6">
    <location>
        <begin position="268"/>
        <end position="306"/>
    </location>
</feature>
<dbReference type="Pfam" id="PF02518">
    <property type="entry name" value="HATPase_c"/>
    <property type="match status" value="1"/>
</dbReference>
<evidence type="ECO:0000256" key="3">
    <source>
        <dbReference type="ARBA" id="ARBA00022553"/>
    </source>
</evidence>
<dbReference type="Gene3D" id="3.40.50.2300">
    <property type="match status" value="1"/>
</dbReference>
<dbReference type="InterPro" id="IPR003594">
    <property type="entry name" value="HATPase_dom"/>
</dbReference>
<feature type="domain" description="PAC" evidence="10">
    <location>
        <begin position="225"/>
        <end position="277"/>
    </location>
</feature>
<dbReference type="SMART" id="SM00388">
    <property type="entry name" value="HisKA"/>
    <property type="match status" value="1"/>
</dbReference>
<reference evidence="11 12" key="1">
    <citation type="submission" date="2014-07" db="EMBL/GenBank/DDBJ databases">
        <authorList>
            <person name="Urmite Genomes Urmite Genomes"/>
        </authorList>
    </citation>
    <scope>NUCLEOTIDE SEQUENCE [LARGE SCALE GENOMIC DNA]</scope>
    <source>
        <strain evidence="11 12">20_BN</strain>
    </source>
</reference>
<dbReference type="PANTHER" id="PTHR43065:SF42">
    <property type="entry name" value="TWO-COMPONENT SENSOR PPRA"/>
    <property type="match status" value="1"/>
</dbReference>
<dbReference type="SUPFAM" id="SSF55785">
    <property type="entry name" value="PYP-like sensor domain (PAS domain)"/>
    <property type="match status" value="2"/>
</dbReference>
<dbReference type="RefSeq" id="WP_037023234.1">
    <property type="nucleotide sequence ID" value="NZ_CCSF01000001.1"/>
</dbReference>
<dbReference type="Proteomes" id="UP000053902">
    <property type="component" value="Unassembled WGS sequence"/>
</dbReference>
<evidence type="ECO:0000259" key="9">
    <source>
        <dbReference type="PROSITE" id="PS50112"/>
    </source>
</evidence>
<dbReference type="EMBL" id="CCSF01000001">
    <property type="protein sequence ID" value="CDZ94103.1"/>
    <property type="molecule type" value="Genomic_DNA"/>
</dbReference>
<evidence type="ECO:0000259" key="7">
    <source>
        <dbReference type="PROSITE" id="PS50109"/>
    </source>
</evidence>
<dbReference type="eggNOG" id="COG4191">
    <property type="taxonomic scope" value="Bacteria"/>
</dbReference>
<dbReference type="InterPro" id="IPR003661">
    <property type="entry name" value="HisK_dim/P_dom"/>
</dbReference>